<dbReference type="GO" id="GO:0006450">
    <property type="term" value="P:regulation of translational fidelity"/>
    <property type="evidence" value="ECO:0007669"/>
    <property type="project" value="InterPro"/>
</dbReference>
<dbReference type="Proteomes" id="UP000789572">
    <property type="component" value="Unassembled WGS sequence"/>
</dbReference>
<dbReference type="SMART" id="SM00271">
    <property type="entry name" value="DnaJ"/>
    <property type="match status" value="1"/>
</dbReference>
<dbReference type="InterPro" id="IPR001623">
    <property type="entry name" value="DnaJ_domain"/>
</dbReference>
<dbReference type="GO" id="GO:0005829">
    <property type="term" value="C:cytosol"/>
    <property type="evidence" value="ECO:0007669"/>
    <property type="project" value="TreeGrafter"/>
</dbReference>
<dbReference type="Gene3D" id="1.10.10.60">
    <property type="entry name" value="Homeodomain-like"/>
    <property type="match status" value="2"/>
</dbReference>
<dbReference type="InterPro" id="IPR032003">
    <property type="entry name" value="RAC_head"/>
</dbReference>
<proteinExistence type="predicted"/>
<feature type="compositionally biased region" description="Basic and acidic residues" evidence="5">
    <location>
        <begin position="435"/>
        <end position="456"/>
    </location>
</feature>
<keyword evidence="3" id="KW-0143">Chaperone</keyword>
<dbReference type="AlphaFoldDB" id="A0A9N8YYE3"/>
<sequence>MSKLLPRIPDSWNKDLTYQVHGTLSECVIRELEPVGQYYLAHARRKLHNYSFLVDERTLAENEVVELEADYEEEEEETPELLKRDPKDWKEQDHYAVLGLSKSRWRATEDDIRRAHRKKVLKHHPDKKASSGNTNDDSFFKCIQKAYEILTDPIKRRQYDSIDPLIDNSVPSSKTEGDFFQIYGPVFEREARFSNKTPVPMLGDTNSTLAELETFYDFWYNFDSWRSFEYFDKEDADNTENAGILHKIIFYTHSPNQAKALDPRIAKLKAEERAAKEAKMKEKEEAVKKAEEEAKKAAEEAQRIKEQQEAEAKQKQLEEKKVKEARRKAMRTERKSIRNYVKSNNYFHPDSTTLSSELLAIQISELDSILENLSLEETQSLRKRLDDSANRKVAKTVLEDEAARLIKKGVLKPEAIKHYGPDAAVKPTATAQSGGKEEKEEEKNKTEEDKEEENKEQPWTVEEIAVFIKAVNRFRPGVANRWSQISEYVAQHSGNPPRTSEELIKKSKEVQKGAVALDEKDVRKLQLLRKHSDTRITEEPSMREATINYDDPTRLTTETKIISSESSKAKSPSSDKSTSKKNNAADNTTANAANNTKDVAGSASDASNQPWSASQQTQLERALQEYPKDYQGSADRWDLIAAAVEGKTKKECKARVKYLVEQVKAARRVSQ</sequence>
<feature type="region of interest" description="Disordered" evidence="5">
    <location>
        <begin position="417"/>
        <end position="459"/>
    </location>
</feature>
<dbReference type="Pfam" id="PF00249">
    <property type="entry name" value="Myb_DNA-binding"/>
    <property type="match status" value="1"/>
</dbReference>
<dbReference type="InterPro" id="IPR054076">
    <property type="entry name" value="ZUO1-like_ZHD"/>
</dbReference>
<comment type="caution">
    <text evidence="8">The sequence shown here is derived from an EMBL/GenBank/DDBJ whole genome shotgun (WGS) entry which is preliminary data.</text>
</comment>
<feature type="domain" description="Myb-like" evidence="7">
    <location>
        <begin position="603"/>
        <end position="660"/>
    </location>
</feature>
<feature type="compositionally biased region" description="Polar residues" evidence="5">
    <location>
        <begin position="604"/>
        <end position="619"/>
    </location>
</feature>
<dbReference type="InterPro" id="IPR058871">
    <property type="entry name" value="Zuotin_N"/>
</dbReference>
<dbReference type="Pfam" id="PF16717">
    <property type="entry name" value="RAC_head"/>
    <property type="match status" value="1"/>
</dbReference>
<evidence type="ECO:0000259" key="7">
    <source>
        <dbReference type="PROSITE" id="PS50090"/>
    </source>
</evidence>
<evidence type="ECO:0000256" key="4">
    <source>
        <dbReference type="SAM" id="Coils"/>
    </source>
</evidence>
<dbReference type="CDD" id="cd00167">
    <property type="entry name" value="SANT"/>
    <property type="match status" value="2"/>
</dbReference>
<keyword evidence="9" id="KW-1185">Reference proteome</keyword>
<evidence type="ECO:0000313" key="9">
    <source>
        <dbReference type="Proteomes" id="UP000789572"/>
    </source>
</evidence>
<dbReference type="PANTHER" id="PTHR43999">
    <property type="entry name" value="DNAJ HOMOLOG SUBFAMILY C MEMBER 2"/>
    <property type="match status" value="1"/>
</dbReference>
<feature type="region of interest" description="Disordered" evidence="5">
    <location>
        <begin position="531"/>
        <end position="631"/>
    </location>
</feature>
<keyword evidence="4" id="KW-0175">Coiled coil</keyword>
<comment type="subcellular location">
    <subcellularLocation>
        <location evidence="1">Cytoplasm</location>
    </subcellularLocation>
</comment>
<dbReference type="CDD" id="cd23953">
    <property type="entry name" value="zuotin_NTD"/>
    <property type="match status" value="1"/>
</dbReference>
<dbReference type="InterPro" id="IPR009057">
    <property type="entry name" value="Homeodomain-like_sf"/>
</dbReference>
<evidence type="ECO:0000259" key="6">
    <source>
        <dbReference type="PROSITE" id="PS50076"/>
    </source>
</evidence>
<feature type="domain" description="Myb-like" evidence="7">
    <location>
        <begin position="451"/>
        <end position="502"/>
    </location>
</feature>
<protein>
    <submittedName>
        <fullName evidence="8">3867_t:CDS:1</fullName>
    </submittedName>
</protein>
<dbReference type="EMBL" id="CAJVPJ010000015">
    <property type="protein sequence ID" value="CAG8455981.1"/>
    <property type="molecule type" value="Genomic_DNA"/>
</dbReference>
<dbReference type="Pfam" id="PF21884">
    <property type="entry name" value="ZUO1-like_ZHD"/>
    <property type="match status" value="1"/>
</dbReference>
<feature type="compositionally biased region" description="Low complexity" evidence="5">
    <location>
        <begin position="556"/>
        <end position="598"/>
    </location>
</feature>
<dbReference type="GO" id="GO:0051083">
    <property type="term" value="P:'de novo' cotranslational protein folding"/>
    <property type="evidence" value="ECO:0007669"/>
    <property type="project" value="InterPro"/>
</dbReference>
<evidence type="ECO:0000256" key="2">
    <source>
        <dbReference type="ARBA" id="ARBA00022490"/>
    </source>
</evidence>
<accession>A0A9N8YYE3</accession>
<dbReference type="Gene3D" id="1.10.287.110">
    <property type="entry name" value="DnaJ domain"/>
    <property type="match status" value="1"/>
</dbReference>
<feature type="compositionally biased region" description="Basic and acidic residues" evidence="5">
    <location>
        <begin position="531"/>
        <end position="542"/>
    </location>
</feature>
<dbReference type="Gene3D" id="1.10.8.840">
    <property type="entry name" value="Ribosome-associated complex head domain"/>
    <property type="match status" value="1"/>
</dbReference>
<evidence type="ECO:0000313" key="8">
    <source>
        <dbReference type="EMBL" id="CAG8455981.1"/>
    </source>
</evidence>
<dbReference type="Pfam" id="PF00226">
    <property type="entry name" value="DnaJ"/>
    <property type="match status" value="1"/>
</dbReference>
<dbReference type="SMART" id="SM00717">
    <property type="entry name" value="SANT"/>
    <property type="match status" value="2"/>
</dbReference>
<dbReference type="InterPro" id="IPR044634">
    <property type="entry name" value="Zuotin/DnaJC2"/>
</dbReference>
<dbReference type="PANTHER" id="PTHR43999:SF1">
    <property type="entry name" value="DNAJ HOMOLOG SUBFAMILY C MEMBER 2"/>
    <property type="match status" value="1"/>
</dbReference>
<dbReference type="Pfam" id="PF26185">
    <property type="entry name" value="Zuotin_N"/>
    <property type="match status" value="1"/>
</dbReference>
<feature type="coiled-coil region" evidence="4">
    <location>
        <begin position="50"/>
        <end position="84"/>
    </location>
</feature>
<dbReference type="InterPro" id="IPR001005">
    <property type="entry name" value="SANT/Myb"/>
</dbReference>
<keyword evidence="2" id="KW-0963">Cytoplasm</keyword>
<dbReference type="GO" id="GO:0043022">
    <property type="term" value="F:ribosome binding"/>
    <property type="evidence" value="ECO:0007669"/>
    <property type="project" value="InterPro"/>
</dbReference>
<dbReference type="OrthoDB" id="1690618at2759"/>
<dbReference type="GO" id="GO:0030544">
    <property type="term" value="F:Hsp70 protein binding"/>
    <property type="evidence" value="ECO:0007669"/>
    <property type="project" value="InterPro"/>
</dbReference>
<name>A0A9N8YYE3_9GLOM</name>
<dbReference type="PROSITE" id="PS50076">
    <property type="entry name" value="DNAJ_2"/>
    <property type="match status" value="1"/>
</dbReference>
<dbReference type="SUPFAM" id="SSF46565">
    <property type="entry name" value="Chaperone J-domain"/>
    <property type="match status" value="1"/>
</dbReference>
<dbReference type="CDD" id="cd06257">
    <property type="entry name" value="DnaJ"/>
    <property type="match status" value="1"/>
</dbReference>
<feature type="region of interest" description="Disordered" evidence="5">
    <location>
        <begin position="299"/>
        <end position="325"/>
    </location>
</feature>
<dbReference type="PROSITE" id="PS00636">
    <property type="entry name" value="DNAJ_1"/>
    <property type="match status" value="1"/>
</dbReference>
<reference evidence="8" key="1">
    <citation type="submission" date="2021-06" db="EMBL/GenBank/DDBJ databases">
        <authorList>
            <person name="Kallberg Y."/>
            <person name="Tangrot J."/>
            <person name="Rosling A."/>
        </authorList>
    </citation>
    <scope>NUCLEOTIDE SEQUENCE</scope>
    <source>
        <strain evidence="8">IA702</strain>
    </source>
</reference>
<feature type="compositionally biased region" description="Basic and acidic residues" evidence="5">
    <location>
        <begin position="299"/>
        <end position="322"/>
    </location>
</feature>
<evidence type="ECO:0000256" key="1">
    <source>
        <dbReference type="ARBA" id="ARBA00004496"/>
    </source>
</evidence>
<dbReference type="InterPro" id="IPR042569">
    <property type="entry name" value="RAC_head_sf"/>
</dbReference>
<gene>
    <name evidence="8" type="ORF">POCULU_LOCUS299</name>
</gene>
<dbReference type="SUPFAM" id="SSF46689">
    <property type="entry name" value="Homeodomain-like"/>
    <property type="match status" value="2"/>
</dbReference>
<dbReference type="InterPro" id="IPR036869">
    <property type="entry name" value="J_dom_sf"/>
</dbReference>
<dbReference type="PROSITE" id="PS50090">
    <property type="entry name" value="MYB_LIKE"/>
    <property type="match status" value="2"/>
</dbReference>
<evidence type="ECO:0000256" key="3">
    <source>
        <dbReference type="ARBA" id="ARBA00023186"/>
    </source>
</evidence>
<evidence type="ECO:0000256" key="5">
    <source>
        <dbReference type="SAM" id="MobiDB-lite"/>
    </source>
</evidence>
<feature type="domain" description="J" evidence="6">
    <location>
        <begin position="93"/>
        <end position="163"/>
    </location>
</feature>
<dbReference type="InterPro" id="IPR018253">
    <property type="entry name" value="DnaJ_domain_CS"/>
</dbReference>
<organism evidence="8 9">
    <name type="scientific">Paraglomus occultum</name>
    <dbReference type="NCBI Taxonomy" id="144539"/>
    <lineage>
        <taxon>Eukaryota</taxon>
        <taxon>Fungi</taxon>
        <taxon>Fungi incertae sedis</taxon>
        <taxon>Mucoromycota</taxon>
        <taxon>Glomeromycotina</taxon>
        <taxon>Glomeromycetes</taxon>
        <taxon>Paraglomerales</taxon>
        <taxon>Paraglomeraceae</taxon>
        <taxon>Paraglomus</taxon>
    </lineage>
</organism>